<keyword evidence="2" id="KW-1185">Reference proteome</keyword>
<dbReference type="EMBL" id="MU118024">
    <property type="protein sequence ID" value="KAF9647870.1"/>
    <property type="molecule type" value="Genomic_DNA"/>
</dbReference>
<name>A0ACB6ZDI8_THEGA</name>
<protein>
    <submittedName>
        <fullName evidence="1">Uncharacterized protein</fullName>
    </submittedName>
</protein>
<organism evidence="1 2">
    <name type="scientific">Thelephora ganbajun</name>
    <name type="common">Ganba fungus</name>
    <dbReference type="NCBI Taxonomy" id="370292"/>
    <lineage>
        <taxon>Eukaryota</taxon>
        <taxon>Fungi</taxon>
        <taxon>Dikarya</taxon>
        <taxon>Basidiomycota</taxon>
        <taxon>Agaricomycotina</taxon>
        <taxon>Agaricomycetes</taxon>
        <taxon>Thelephorales</taxon>
        <taxon>Thelephoraceae</taxon>
        <taxon>Thelephora</taxon>
    </lineage>
</organism>
<accession>A0ACB6ZDI8</accession>
<gene>
    <name evidence="1" type="ORF">BDM02DRAFT_3187593</name>
</gene>
<proteinExistence type="predicted"/>
<evidence type="ECO:0000313" key="1">
    <source>
        <dbReference type="EMBL" id="KAF9647870.1"/>
    </source>
</evidence>
<evidence type="ECO:0000313" key="2">
    <source>
        <dbReference type="Proteomes" id="UP000886501"/>
    </source>
</evidence>
<comment type="caution">
    <text evidence="1">The sequence shown here is derived from an EMBL/GenBank/DDBJ whole genome shotgun (WGS) entry which is preliminary data.</text>
</comment>
<reference evidence="1" key="2">
    <citation type="journal article" date="2020" name="Nat. Commun.">
        <title>Large-scale genome sequencing of mycorrhizal fungi provides insights into the early evolution of symbiotic traits.</title>
        <authorList>
            <person name="Miyauchi S."/>
            <person name="Kiss E."/>
            <person name="Kuo A."/>
            <person name="Drula E."/>
            <person name="Kohler A."/>
            <person name="Sanchez-Garcia M."/>
            <person name="Morin E."/>
            <person name="Andreopoulos B."/>
            <person name="Barry K.W."/>
            <person name="Bonito G."/>
            <person name="Buee M."/>
            <person name="Carver A."/>
            <person name="Chen C."/>
            <person name="Cichocki N."/>
            <person name="Clum A."/>
            <person name="Culley D."/>
            <person name="Crous P.W."/>
            <person name="Fauchery L."/>
            <person name="Girlanda M."/>
            <person name="Hayes R.D."/>
            <person name="Keri Z."/>
            <person name="LaButti K."/>
            <person name="Lipzen A."/>
            <person name="Lombard V."/>
            <person name="Magnuson J."/>
            <person name="Maillard F."/>
            <person name="Murat C."/>
            <person name="Nolan M."/>
            <person name="Ohm R.A."/>
            <person name="Pangilinan J."/>
            <person name="Pereira M.F."/>
            <person name="Perotto S."/>
            <person name="Peter M."/>
            <person name="Pfister S."/>
            <person name="Riley R."/>
            <person name="Sitrit Y."/>
            <person name="Stielow J.B."/>
            <person name="Szollosi G."/>
            <person name="Zifcakova L."/>
            <person name="Stursova M."/>
            <person name="Spatafora J.W."/>
            <person name="Tedersoo L."/>
            <person name="Vaario L.M."/>
            <person name="Yamada A."/>
            <person name="Yan M."/>
            <person name="Wang P."/>
            <person name="Xu J."/>
            <person name="Bruns T."/>
            <person name="Baldrian P."/>
            <person name="Vilgalys R."/>
            <person name="Dunand C."/>
            <person name="Henrissat B."/>
            <person name="Grigoriev I.V."/>
            <person name="Hibbett D."/>
            <person name="Nagy L.G."/>
            <person name="Martin F.M."/>
        </authorList>
    </citation>
    <scope>NUCLEOTIDE SEQUENCE</scope>
    <source>
        <strain evidence="1">P2</strain>
    </source>
</reference>
<sequence>MASSQSIANEKDVFFLERLDAFIDKTLLDAMRSFAIREQRPLEQIKRYVAESQQKYLFGSAESNDKRERIQSALRSVSQALEALATTLSVQSFVLAVDPFDPSDDGFLGGTTTGREFWRGLRGGGAPGALAFKEHCRRNYDPQTSTALTPPVIAPTMSKSKKTPASLLKSEVYAVVRAALRKASGIRTAEMRWKNQGNLETYGVRLVGWPVDVPMQNPSTLSAAQNTQILNALNEGAMRFLPIGSFGDLAPQAEPTHVPDPSSLEETASDMDDYVKYDDLPISGSSGGGVTETSTLLQVKY</sequence>
<reference evidence="1" key="1">
    <citation type="submission" date="2019-10" db="EMBL/GenBank/DDBJ databases">
        <authorList>
            <consortium name="DOE Joint Genome Institute"/>
            <person name="Kuo A."/>
            <person name="Miyauchi S."/>
            <person name="Kiss E."/>
            <person name="Drula E."/>
            <person name="Kohler A."/>
            <person name="Sanchez-Garcia M."/>
            <person name="Andreopoulos B."/>
            <person name="Barry K.W."/>
            <person name="Bonito G."/>
            <person name="Buee M."/>
            <person name="Carver A."/>
            <person name="Chen C."/>
            <person name="Cichocki N."/>
            <person name="Clum A."/>
            <person name="Culley D."/>
            <person name="Crous P.W."/>
            <person name="Fauchery L."/>
            <person name="Girlanda M."/>
            <person name="Hayes R."/>
            <person name="Keri Z."/>
            <person name="Labutti K."/>
            <person name="Lipzen A."/>
            <person name="Lombard V."/>
            <person name="Magnuson J."/>
            <person name="Maillard F."/>
            <person name="Morin E."/>
            <person name="Murat C."/>
            <person name="Nolan M."/>
            <person name="Ohm R."/>
            <person name="Pangilinan J."/>
            <person name="Pereira M."/>
            <person name="Perotto S."/>
            <person name="Peter M."/>
            <person name="Riley R."/>
            <person name="Sitrit Y."/>
            <person name="Stielow B."/>
            <person name="Szollosi G."/>
            <person name="Zifcakova L."/>
            <person name="Stursova M."/>
            <person name="Spatafora J.W."/>
            <person name="Tedersoo L."/>
            <person name="Vaario L.-M."/>
            <person name="Yamada A."/>
            <person name="Yan M."/>
            <person name="Wang P."/>
            <person name="Xu J."/>
            <person name="Bruns T."/>
            <person name="Baldrian P."/>
            <person name="Vilgalys R."/>
            <person name="Henrissat B."/>
            <person name="Grigoriev I.V."/>
            <person name="Hibbett D."/>
            <person name="Nagy L.G."/>
            <person name="Martin F.M."/>
        </authorList>
    </citation>
    <scope>NUCLEOTIDE SEQUENCE</scope>
    <source>
        <strain evidence="1">P2</strain>
    </source>
</reference>
<dbReference type="Proteomes" id="UP000886501">
    <property type="component" value="Unassembled WGS sequence"/>
</dbReference>